<accession>A0A3N4IQY0</accession>
<protein>
    <submittedName>
        <fullName evidence="3">Uncharacterized protein</fullName>
    </submittedName>
</protein>
<keyword evidence="4" id="KW-1185">Reference proteome</keyword>
<keyword evidence="2" id="KW-1133">Transmembrane helix</keyword>
<evidence type="ECO:0000256" key="2">
    <source>
        <dbReference type="SAM" id="Phobius"/>
    </source>
</evidence>
<organism evidence="3 4">
    <name type="scientific">Ascobolus immersus RN42</name>
    <dbReference type="NCBI Taxonomy" id="1160509"/>
    <lineage>
        <taxon>Eukaryota</taxon>
        <taxon>Fungi</taxon>
        <taxon>Dikarya</taxon>
        <taxon>Ascomycota</taxon>
        <taxon>Pezizomycotina</taxon>
        <taxon>Pezizomycetes</taxon>
        <taxon>Pezizales</taxon>
        <taxon>Ascobolaceae</taxon>
        <taxon>Ascobolus</taxon>
    </lineage>
</organism>
<feature type="compositionally biased region" description="Polar residues" evidence="1">
    <location>
        <begin position="252"/>
        <end position="288"/>
    </location>
</feature>
<evidence type="ECO:0000313" key="3">
    <source>
        <dbReference type="EMBL" id="RPA87837.1"/>
    </source>
</evidence>
<dbReference type="Proteomes" id="UP000275078">
    <property type="component" value="Unassembled WGS sequence"/>
</dbReference>
<feature type="compositionally biased region" description="Basic and acidic residues" evidence="1">
    <location>
        <begin position="310"/>
        <end position="328"/>
    </location>
</feature>
<feature type="compositionally biased region" description="Low complexity" evidence="1">
    <location>
        <begin position="41"/>
        <end position="87"/>
    </location>
</feature>
<feature type="region of interest" description="Disordered" evidence="1">
    <location>
        <begin position="41"/>
        <end position="96"/>
    </location>
</feature>
<feature type="transmembrane region" description="Helical" evidence="2">
    <location>
        <begin position="104"/>
        <end position="125"/>
    </location>
</feature>
<keyword evidence="2" id="KW-0812">Transmembrane</keyword>
<dbReference type="AlphaFoldDB" id="A0A3N4IQY0"/>
<name>A0A3N4IQY0_ASCIM</name>
<keyword evidence="2" id="KW-0472">Membrane</keyword>
<feature type="compositionally biased region" description="Basic and acidic residues" evidence="1">
    <location>
        <begin position="201"/>
        <end position="220"/>
    </location>
</feature>
<dbReference type="EMBL" id="ML119646">
    <property type="protein sequence ID" value="RPA87837.1"/>
    <property type="molecule type" value="Genomic_DNA"/>
</dbReference>
<proteinExistence type="predicted"/>
<evidence type="ECO:0000256" key="1">
    <source>
        <dbReference type="SAM" id="MobiDB-lite"/>
    </source>
</evidence>
<reference evidence="3 4" key="1">
    <citation type="journal article" date="2018" name="Nat. Ecol. Evol.">
        <title>Pezizomycetes genomes reveal the molecular basis of ectomycorrhizal truffle lifestyle.</title>
        <authorList>
            <person name="Murat C."/>
            <person name="Payen T."/>
            <person name="Noel B."/>
            <person name="Kuo A."/>
            <person name="Morin E."/>
            <person name="Chen J."/>
            <person name="Kohler A."/>
            <person name="Krizsan K."/>
            <person name="Balestrini R."/>
            <person name="Da Silva C."/>
            <person name="Montanini B."/>
            <person name="Hainaut M."/>
            <person name="Levati E."/>
            <person name="Barry K.W."/>
            <person name="Belfiori B."/>
            <person name="Cichocki N."/>
            <person name="Clum A."/>
            <person name="Dockter R.B."/>
            <person name="Fauchery L."/>
            <person name="Guy J."/>
            <person name="Iotti M."/>
            <person name="Le Tacon F."/>
            <person name="Lindquist E.A."/>
            <person name="Lipzen A."/>
            <person name="Malagnac F."/>
            <person name="Mello A."/>
            <person name="Molinier V."/>
            <person name="Miyauchi S."/>
            <person name="Poulain J."/>
            <person name="Riccioni C."/>
            <person name="Rubini A."/>
            <person name="Sitrit Y."/>
            <person name="Splivallo R."/>
            <person name="Traeger S."/>
            <person name="Wang M."/>
            <person name="Zifcakova L."/>
            <person name="Wipf D."/>
            <person name="Zambonelli A."/>
            <person name="Paolocci F."/>
            <person name="Nowrousian M."/>
            <person name="Ottonello S."/>
            <person name="Baldrian P."/>
            <person name="Spatafora J.W."/>
            <person name="Henrissat B."/>
            <person name="Nagy L.G."/>
            <person name="Aury J.M."/>
            <person name="Wincker P."/>
            <person name="Grigoriev I.V."/>
            <person name="Bonfante P."/>
            <person name="Martin F.M."/>
        </authorList>
    </citation>
    <scope>NUCLEOTIDE SEQUENCE [LARGE SCALE GENOMIC DNA]</scope>
    <source>
        <strain evidence="3 4">RN42</strain>
    </source>
</reference>
<feature type="compositionally biased region" description="Basic residues" evidence="1">
    <location>
        <begin position="136"/>
        <end position="147"/>
    </location>
</feature>
<gene>
    <name evidence="3" type="ORF">BJ508DRAFT_357409</name>
</gene>
<evidence type="ECO:0000313" key="4">
    <source>
        <dbReference type="Proteomes" id="UP000275078"/>
    </source>
</evidence>
<sequence>MSSEDEEDVTITISRTSTTTILTYIQPTVTSTQSIPTTLITSTTSSTSGSGLSSTSTSIRTTTQTSTTPTPTSTITSSTTSSFTDPTAVPVDSKGRPTLSGVRLAGIVLGILAILGLLLGFLWFVRKDITKWLQGGKKKKEEKKKPRQPPDLAETSAVGQTEPVPIPLVPVSSSSHRRQSAESARTEAANDWGYTEPAVQTDRDQDRPDLLTSSPRREGGSIRSNPRQHYEAYHPYNPTNPYTSGVDRQETRTISTRRNSPALSHTNDGGLSRHTSIRTVGSNRGWNPNPNPYATFRPRSAQSPQVPPLERLDLSNEEGLRIYDRPGA</sequence>
<feature type="region of interest" description="Disordered" evidence="1">
    <location>
        <begin position="135"/>
        <end position="328"/>
    </location>
</feature>